<dbReference type="OrthoDB" id="4761006at2"/>
<feature type="compositionally biased region" description="Low complexity" evidence="1">
    <location>
        <begin position="14"/>
        <end position="26"/>
    </location>
</feature>
<feature type="compositionally biased region" description="Basic and acidic residues" evidence="1">
    <location>
        <begin position="251"/>
        <end position="267"/>
    </location>
</feature>
<feature type="compositionally biased region" description="Low complexity" evidence="1">
    <location>
        <begin position="165"/>
        <end position="177"/>
    </location>
</feature>
<sequence>MAGSLDRPQRGESASAPPDAGQASAADAIAGAEAALAHQNSASSQLDLQVISAILNAHLTAVEGRDALNQLQQETEAAVRTRSDLDTPAGARDFQRFLIGKLRDIREVVANASLDDTSKATLMAAWTSLYNASKDEPGAGPATPARAAGDDGGHPADLLSDDPLLDSLLFDDPALPDGDTSMPGASSPPPQMAPTTPGMPNLGGLPMPGLPAGATSPTPGLGWGGSPLSGLLRGSEPGLADRDEPELDSGDPDHERAGHPDDPKEDREHEEDTDAQPSPDKPDSPPTGPTTVTLPNGETVTAANPQLAAAIKAAAGGLPIPDAFQQQGIALPPPGTAVTDPIDPARLEPGDIGLFVDRHALALGRNKALLDGQIQQVSSIGGPSFLGWEHPPAAATPTGPARAGVPTPTRPAAPSAASQY</sequence>
<evidence type="ECO:0000313" key="3">
    <source>
        <dbReference type="EMBL" id="VBA31548.1"/>
    </source>
</evidence>
<reference evidence="2 4" key="1">
    <citation type="submission" date="2017-02" db="EMBL/GenBank/DDBJ databases">
        <title>Mycobacterium kansasii genomes.</title>
        <authorList>
            <person name="Borowka P."/>
            <person name="Strapagiel D."/>
            <person name="Marciniak B."/>
            <person name="Lach J."/>
            <person name="Bakula Z."/>
            <person name="Van Ingen J."/>
            <person name="Safianowska A."/>
            <person name="Brzostek A."/>
            <person name="Dziadek J."/>
            <person name="Jagielski T."/>
        </authorList>
    </citation>
    <scope>NUCLEOTIDE SEQUENCE [LARGE SCALE GENOMIC DNA]</scope>
    <source>
        <strain evidence="2 4">12MK</strain>
    </source>
</reference>
<dbReference type="EMBL" id="MWQA01000001">
    <property type="protein sequence ID" value="ORC07615.1"/>
    <property type="molecule type" value="Genomic_DNA"/>
</dbReference>
<organism evidence="2 4">
    <name type="scientific">Mycobacterium persicum</name>
    <dbReference type="NCBI Taxonomy" id="1487726"/>
    <lineage>
        <taxon>Bacteria</taxon>
        <taxon>Bacillati</taxon>
        <taxon>Actinomycetota</taxon>
        <taxon>Actinomycetes</taxon>
        <taxon>Mycobacteriales</taxon>
        <taxon>Mycobacteriaceae</taxon>
        <taxon>Mycobacterium</taxon>
    </lineage>
</organism>
<feature type="compositionally biased region" description="Low complexity" evidence="1">
    <location>
        <begin position="194"/>
        <end position="220"/>
    </location>
</feature>
<dbReference type="Proteomes" id="UP000192335">
    <property type="component" value="Unassembled WGS sequence"/>
</dbReference>
<evidence type="ECO:0000256" key="1">
    <source>
        <dbReference type="SAM" id="MobiDB-lite"/>
    </source>
</evidence>
<reference evidence="3 5" key="2">
    <citation type="submission" date="2018-09" db="EMBL/GenBank/DDBJ databases">
        <authorList>
            <person name="Tagini F."/>
        </authorList>
    </citation>
    <scope>NUCLEOTIDE SEQUENCE [LARGE SCALE GENOMIC DNA]</scope>
    <source>
        <strain evidence="3 5">MK4</strain>
    </source>
</reference>
<feature type="region of interest" description="Disordered" evidence="1">
    <location>
        <begin position="383"/>
        <end position="420"/>
    </location>
</feature>
<feature type="compositionally biased region" description="Low complexity" evidence="1">
    <location>
        <begin position="138"/>
        <end position="147"/>
    </location>
</feature>
<feature type="region of interest" description="Disordered" evidence="1">
    <location>
        <begin position="1"/>
        <end position="26"/>
    </location>
</feature>
<dbReference type="Pfam" id="PF10774">
    <property type="entry name" value="DUF4226"/>
    <property type="match status" value="1"/>
</dbReference>
<dbReference type="InterPro" id="IPR019710">
    <property type="entry name" value="DUF4226"/>
</dbReference>
<keyword evidence="5" id="KW-1185">Reference proteome</keyword>
<dbReference type="Proteomes" id="UP000271464">
    <property type="component" value="Unassembled WGS sequence"/>
</dbReference>
<name>A0A8E2IR25_9MYCO</name>
<feature type="region of interest" description="Disordered" evidence="1">
    <location>
        <begin position="134"/>
        <end position="297"/>
    </location>
</feature>
<evidence type="ECO:0000313" key="4">
    <source>
        <dbReference type="Proteomes" id="UP000192335"/>
    </source>
</evidence>
<dbReference type="EMBL" id="UPHM01000150">
    <property type="protein sequence ID" value="VBA31548.1"/>
    <property type="molecule type" value="Genomic_DNA"/>
</dbReference>
<gene>
    <name evidence="2" type="ORF">B4U45_14440</name>
    <name evidence="3" type="ORF">LAUMK4_05499</name>
</gene>
<protein>
    <recommendedName>
        <fullName evidence="6">Biofilm regulator BssS</fullName>
    </recommendedName>
</protein>
<accession>A0A8E2IR25</accession>
<feature type="compositionally biased region" description="Low complexity" evidence="1">
    <location>
        <begin position="228"/>
        <end position="238"/>
    </location>
</feature>
<feature type="compositionally biased region" description="Low complexity" evidence="1">
    <location>
        <begin position="391"/>
        <end position="420"/>
    </location>
</feature>
<dbReference type="RefSeq" id="WP_075545927.1">
    <property type="nucleotide sequence ID" value="NZ_CADEAW010000069.1"/>
</dbReference>
<dbReference type="AlphaFoldDB" id="A0A8E2IR25"/>
<proteinExistence type="predicted"/>
<comment type="caution">
    <text evidence="2">The sequence shown here is derived from an EMBL/GenBank/DDBJ whole genome shotgun (WGS) entry which is preliminary data.</text>
</comment>
<dbReference type="GeneID" id="66598550"/>
<evidence type="ECO:0000313" key="5">
    <source>
        <dbReference type="Proteomes" id="UP000271464"/>
    </source>
</evidence>
<evidence type="ECO:0000313" key="2">
    <source>
        <dbReference type="EMBL" id="ORC07615.1"/>
    </source>
</evidence>
<evidence type="ECO:0008006" key="6">
    <source>
        <dbReference type="Google" id="ProtNLM"/>
    </source>
</evidence>